<keyword evidence="11" id="KW-1185">Reference proteome</keyword>
<accession>A0A2A9PBK8</accession>
<evidence type="ECO:0000313" key="10">
    <source>
        <dbReference type="EMBL" id="PFH58594.1"/>
    </source>
</evidence>
<dbReference type="AlphaFoldDB" id="A0A2A9PBK8"/>
<feature type="transmembrane region" description="Helical" evidence="8">
    <location>
        <begin position="400"/>
        <end position="419"/>
    </location>
</feature>
<dbReference type="Pfam" id="PF07690">
    <property type="entry name" value="MFS_1"/>
    <property type="match status" value="1"/>
</dbReference>
<dbReference type="PROSITE" id="PS50850">
    <property type="entry name" value="MFS"/>
    <property type="match status" value="1"/>
</dbReference>
<comment type="similarity">
    <text evidence="3">Belongs to the major facilitator superfamily.</text>
</comment>
<evidence type="ECO:0000256" key="4">
    <source>
        <dbReference type="ARBA" id="ARBA00022475"/>
    </source>
</evidence>
<keyword evidence="6 8" id="KW-1133">Transmembrane helix</keyword>
<dbReference type="PANTHER" id="PTHR23502">
    <property type="entry name" value="MAJOR FACILITATOR SUPERFAMILY"/>
    <property type="match status" value="1"/>
</dbReference>
<dbReference type="PANTHER" id="PTHR23502:SF74">
    <property type="entry name" value="MAJOR FACILITATOR SUPERFAMILY (MFS) PROFILE DOMAIN-CONTAINING PROTEIN"/>
    <property type="match status" value="1"/>
</dbReference>
<comment type="caution">
    <text evidence="10">The sequence shown here is derived from an EMBL/GenBank/DDBJ whole genome shotgun (WGS) entry which is preliminary data.</text>
</comment>
<feature type="transmembrane region" description="Helical" evidence="8">
    <location>
        <begin position="153"/>
        <end position="177"/>
    </location>
</feature>
<reference evidence="10 11" key="2">
    <citation type="journal article" date="2017" name="Sci. Rep.">
        <title>Ant-infecting Ophiocordyceps genomes reveal a high diversity of potential behavioral manipulation genes and a possible major role for enterotoxins.</title>
        <authorList>
            <person name="de Bekker C."/>
            <person name="Ohm R.A."/>
            <person name="Evans H.C."/>
            <person name="Brachmann A."/>
            <person name="Hughes D.P."/>
        </authorList>
    </citation>
    <scope>NUCLEOTIDE SEQUENCE [LARGE SCALE GENOMIC DNA]</scope>
    <source>
        <strain evidence="10 11">SC16a</strain>
    </source>
</reference>
<dbReference type="EMBL" id="LAZP02000277">
    <property type="protein sequence ID" value="PFH58594.1"/>
    <property type="molecule type" value="Genomic_DNA"/>
</dbReference>
<protein>
    <recommendedName>
        <fullName evidence="9">Major facilitator superfamily (MFS) profile domain-containing protein</fullName>
    </recommendedName>
</protein>
<keyword evidence="5 8" id="KW-0812">Transmembrane</keyword>
<evidence type="ECO:0000256" key="8">
    <source>
        <dbReference type="SAM" id="Phobius"/>
    </source>
</evidence>
<keyword evidence="4" id="KW-1003">Cell membrane</keyword>
<keyword evidence="7 8" id="KW-0472">Membrane</keyword>
<dbReference type="InterPro" id="IPR020846">
    <property type="entry name" value="MFS_dom"/>
</dbReference>
<evidence type="ECO:0000259" key="9">
    <source>
        <dbReference type="PROSITE" id="PS50850"/>
    </source>
</evidence>
<feature type="domain" description="Major facilitator superfamily (MFS) profile" evidence="9">
    <location>
        <begin position="86"/>
        <end position="517"/>
    </location>
</feature>
<dbReference type="GO" id="GO:0022857">
    <property type="term" value="F:transmembrane transporter activity"/>
    <property type="evidence" value="ECO:0007669"/>
    <property type="project" value="InterPro"/>
</dbReference>
<gene>
    <name evidence="10" type="ORF">XA68_13472</name>
</gene>
<feature type="transmembrane region" description="Helical" evidence="8">
    <location>
        <begin position="183"/>
        <end position="200"/>
    </location>
</feature>
<dbReference type="FunFam" id="1.20.1250.20:FF:000082">
    <property type="entry name" value="MFS multidrug transporter, putative"/>
    <property type="match status" value="1"/>
</dbReference>
<feature type="transmembrane region" description="Helical" evidence="8">
    <location>
        <begin position="489"/>
        <end position="514"/>
    </location>
</feature>
<evidence type="ECO:0000256" key="1">
    <source>
        <dbReference type="ARBA" id="ARBA00004141"/>
    </source>
</evidence>
<dbReference type="SUPFAM" id="SSF103473">
    <property type="entry name" value="MFS general substrate transporter"/>
    <property type="match status" value="1"/>
</dbReference>
<name>A0A2A9PBK8_OPHUN</name>
<feature type="transmembrane region" description="Helical" evidence="8">
    <location>
        <begin position="124"/>
        <end position="141"/>
    </location>
</feature>
<dbReference type="InterPro" id="IPR011701">
    <property type="entry name" value="MFS"/>
</dbReference>
<evidence type="ECO:0000256" key="5">
    <source>
        <dbReference type="ARBA" id="ARBA00022692"/>
    </source>
</evidence>
<dbReference type="GO" id="GO:0005886">
    <property type="term" value="C:plasma membrane"/>
    <property type="evidence" value="ECO:0007669"/>
    <property type="project" value="UniProtKB-SubCell"/>
</dbReference>
<evidence type="ECO:0000313" key="11">
    <source>
        <dbReference type="Proteomes" id="UP000037136"/>
    </source>
</evidence>
<dbReference type="STRING" id="268505.A0A2A9PBK8"/>
<organism evidence="10 11">
    <name type="scientific">Ophiocordyceps unilateralis</name>
    <name type="common">Zombie-ant fungus</name>
    <name type="synonym">Torrubia unilateralis</name>
    <dbReference type="NCBI Taxonomy" id="268505"/>
    <lineage>
        <taxon>Eukaryota</taxon>
        <taxon>Fungi</taxon>
        <taxon>Dikarya</taxon>
        <taxon>Ascomycota</taxon>
        <taxon>Pezizomycotina</taxon>
        <taxon>Sordariomycetes</taxon>
        <taxon>Hypocreomycetidae</taxon>
        <taxon>Hypocreales</taxon>
        <taxon>Ophiocordycipitaceae</taxon>
        <taxon>Ophiocordyceps</taxon>
    </lineage>
</organism>
<evidence type="ECO:0000256" key="6">
    <source>
        <dbReference type="ARBA" id="ARBA00022989"/>
    </source>
</evidence>
<feature type="transmembrane region" description="Helical" evidence="8">
    <location>
        <begin position="355"/>
        <end position="379"/>
    </location>
</feature>
<dbReference type="InterPro" id="IPR036259">
    <property type="entry name" value="MFS_trans_sf"/>
</dbReference>
<feature type="transmembrane region" description="Helical" evidence="8">
    <location>
        <begin position="425"/>
        <end position="448"/>
    </location>
</feature>
<proteinExistence type="inferred from homology"/>
<dbReference type="Proteomes" id="UP000037136">
    <property type="component" value="Unassembled WGS sequence"/>
</dbReference>
<evidence type="ECO:0000256" key="3">
    <source>
        <dbReference type="ARBA" id="ARBA00008335"/>
    </source>
</evidence>
<reference evidence="10 11" key="1">
    <citation type="journal article" date="2015" name="BMC Genomics">
        <title>Gene expression during zombie ant biting behavior reflects the complexity underlying fungal parasitic behavioral manipulation.</title>
        <authorList>
            <person name="de Bekker C."/>
            <person name="Ohm R.A."/>
            <person name="Loreto R.G."/>
            <person name="Sebastian A."/>
            <person name="Albert I."/>
            <person name="Merrow M."/>
            <person name="Brachmann A."/>
            <person name="Hughes D.P."/>
        </authorList>
    </citation>
    <scope>NUCLEOTIDE SEQUENCE [LARGE SCALE GENOMIC DNA]</scope>
    <source>
        <strain evidence="10 11">SC16a</strain>
    </source>
</reference>
<feature type="transmembrane region" description="Helical" evidence="8">
    <location>
        <begin position="212"/>
        <end position="230"/>
    </location>
</feature>
<comment type="subcellular location">
    <subcellularLocation>
        <location evidence="2">Cell membrane</location>
    </subcellularLocation>
    <subcellularLocation>
        <location evidence="1">Membrane</location>
        <topology evidence="1">Multi-pass membrane protein</topology>
    </subcellularLocation>
</comment>
<dbReference type="OrthoDB" id="5141738at2759"/>
<feature type="transmembrane region" description="Helical" evidence="8">
    <location>
        <begin position="319"/>
        <end position="343"/>
    </location>
</feature>
<evidence type="ECO:0000256" key="2">
    <source>
        <dbReference type="ARBA" id="ARBA00004236"/>
    </source>
</evidence>
<sequence length="624" mass="68036">MPEDYVCPLCMIDPKAKMDLAIQDEGALHHKTHSVTAQPMYAKDSGFGIIHDSRPESKNPTARDVPAWELDAENPYNWPAWKKGLVLFISALAVFNSTMGSAIPSIAITSIASEFGIDSAVQKALPISLFLLGYVFGPLVWGPLSEHMGRRQLTLATFALFMLFTMACAMAPAWWALLVFRTLAGIFGSSPFAVVAGILADMFGEPRTRGRAFALFTTAITFGPCLAPIVSALASSTIGWRWAFWVALIVAGITLWALYFLLPETLGHVLLARSRRRMPPNGAADMTDALPRHDPVNASPSVLAVVLSRPLRMLVCEPIVSASCAHLALSYAIFYVSFQAFPLVFQGLHGLPPGVAGLCFLPIGVGACLTLPVFWYWDVVVVRARTRGAPWAESDEYRRLPLVVLGGPLFALSLFWFGFSARRPVHFVVPLLAGVPFGAGFVFIYTALVNYLTDAYHVFAASAHAAASCSRSLFAVLLPLVSPLLFSRLGISGACALLGGLSTVMCLIPFVFIYKGPVLRRRSRFRRRLDPADGVPVFDQRLYSQEPGRPRYDKEAEVAGTVKAWGAENILGRGCDGKRQGSLTPTLQLRQSGSTYAKTTQMEMKFTELGHSRVREDSNQAGKD</sequence>
<feature type="transmembrane region" description="Helical" evidence="8">
    <location>
        <begin position="85"/>
        <end position="112"/>
    </location>
</feature>
<evidence type="ECO:0000256" key="7">
    <source>
        <dbReference type="ARBA" id="ARBA00023136"/>
    </source>
</evidence>
<dbReference type="Gene3D" id="1.20.1250.20">
    <property type="entry name" value="MFS general substrate transporter like domains"/>
    <property type="match status" value="1"/>
</dbReference>
<feature type="transmembrane region" description="Helical" evidence="8">
    <location>
        <begin position="242"/>
        <end position="262"/>
    </location>
</feature>